<evidence type="ECO:0000256" key="8">
    <source>
        <dbReference type="ARBA" id="ARBA00023303"/>
    </source>
</evidence>
<comment type="similarity">
    <text evidence="2">Belongs to the aromatic acid exporter (TC 2.A.85) family.</text>
</comment>
<dbReference type="InterPro" id="IPR020966">
    <property type="entry name" value="ALMT"/>
</dbReference>
<evidence type="ECO:0000256" key="5">
    <source>
        <dbReference type="ARBA" id="ARBA00022989"/>
    </source>
</evidence>
<keyword evidence="11" id="KW-1185">Reference proteome</keyword>
<feature type="transmembrane region" description="Helical" evidence="9">
    <location>
        <begin position="129"/>
        <end position="148"/>
    </location>
</feature>
<keyword evidence="3" id="KW-0813">Transport</keyword>
<accession>A0ABD1RYX3</accession>
<gene>
    <name evidence="10" type="ORF">Fot_37364</name>
</gene>
<reference evidence="11" key="1">
    <citation type="submission" date="2024-07" db="EMBL/GenBank/DDBJ databases">
        <title>Two chromosome-level genome assemblies of Korean endemic species Abeliophyllum distichum and Forsythia ovata (Oleaceae).</title>
        <authorList>
            <person name="Jang H."/>
        </authorList>
    </citation>
    <scope>NUCLEOTIDE SEQUENCE [LARGE SCALE GENOMIC DNA]</scope>
</reference>
<evidence type="ECO:0000256" key="9">
    <source>
        <dbReference type="SAM" id="Phobius"/>
    </source>
</evidence>
<evidence type="ECO:0000313" key="10">
    <source>
        <dbReference type="EMBL" id="KAL2493607.1"/>
    </source>
</evidence>
<dbReference type="GO" id="GO:0034220">
    <property type="term" value="P:monoatomic ion transmembrane transport"/>
    <property type="evidence" value="ECO:0007669"/>
    <property type="project" value="UniProtKB-KW"/>
</dbReference>
<keyword evidence="5 9" id="KW-1133">Transmembrane helix</keyword>
<keyword evidence="4 9" id="KW-0812">Transmembrane</keyword>
<evidence type="ECO:0000313" key="11">
    <source>
        <dbReference type="Proteomes" id="UP001604277"/>
    </source>
</evidence>
<feature type="transmembrane region" description="Helical" evidence="9">
    <location>
        <begin position="46"/>
        <end position="65"/>
    </location>
</feature>
<dbReference type="Proteomes" id="UP001604277">
    <property type="component" value="Unassembled WGS sequence"/>
</dbReference>
<keyword evidence="7 9" id="KW-0472">Membrane</keyword>
<sequence>MASMDQETARGSTHALFKAISEKFVSTIMDAASEGKKLGVEDPRRIIHSMKVGLAITLVSLFYYFDPLYQGFGVSAMWAVITVVVVFEFSVGATLGRGVNREIATLLAGSLGVGAHRLASFAGERLEPMLIGLSVFFVASAVTFVRFYPKLKARYDYGFLVFILTFCLISVSGYRDDEVLDMAHKRLSTILIGGSAAVADYILICPVWAGEDLHNLVASNIENLGIFLEGFGHEYFQTRNDNPQDDKASLEKYKSVLNSKSTEESLANFAKWEPRYGRFRYRHPWDQYLKIGVLVRECAYRLDALNAHLNSEMKTPPQVKAKIQETCTKMSSESSLALKELALSIRTMSSSSQADPHIVNAKSAAKKLKSLLKMNPWEDTDYLDEIVPATAVSSLLIEIVSSTVKIADSVHELASMAKFKNDVLKQKETGKGKALRVPSIEGSHNVAITVE</sequence>
<dbReference type="EMBL" id="JBFOLJ010000011">
    <property type="protein sequence ID" value="KAL2493607.1"/>
    <property type="molecule type" value="Genomic_DNA"/>
</dbReference>
<dbReference type="Pfam" id="PF11744">
    <property type="entry name" value="ALMT"/>
    <property type="match status" value="1"/>
</dbReference>
<organism evidence="10 11">
    <name type="scientific">Forsythia ovata</name>
    <dbReference type="NCBI Taxonomy" id="205694"/>
    <lineage>
        <taxon>Eukaryota</taxon>
        <taxon>Viridiplantae</taxon>
        <taxon>Streptophyta</taxon>
        <taxon>Embryophyta</taxon>
        <taxon>Tracheophyta</taxon>
        <taxon>Spermatophyta</taxon>
        <taxon>Magnoliopsida</taxon>
        <taxon>eudicotyledons</taxon>
        <taxon>Gunneridae</taxon>
        <taxon>Pentapetalae</taxon>
        <taxon>asterids</taxon>
        <taxon>lamiids</taxon>
        <taxon>Lamiales</taxon>
        <taxon>Oleaceae</taxon>
        <taxon>Forsythieae</taxon>
        <taxon>Forsythia</taxon>
    </lineage>
</organism>
<name>A0ABD1RYX3_9LAMI</name>
<protein>
    <submittedName>
        <fullName evidence="10">Aluminum-activated malate transporter 2</fullName>
    </submittedName>
</protein>
<dbReference type="PANTHER" id="PTHR31086">
    <property type="entry name" value="ALUMINUM-ACTIVATED MALATE TRANSPORTER 10"/>
    <property type="match status" value="1"/>
</dbReference>
<evidence type="ECO:0000256" key="6">
    <source>
        <dbReference type="ARBA" id="ARBA00023065"/>
    </source>
</evidence>
<comment type="caution">
    <text evidence="10">The sequence shown here is derived from an EMBL/GenBank/DDBJ whole genome shotgun (WGS) entry which is preliminary data.</text>
</comment>
<evidence type="ECO:0000256" key="7">
    <source>
        <dbReference type="ARBA" id="ARBA00023136"/>
    </source>
</evidence>
<keyword evidence="8" id="KW-0407">Ion channel</keyword>
<feature type="transmembrane region" description="Helical" evidence="9">
    <location>
        <begin position="155"/>
        <end position="175"/>
    </location>
</feature>
<evidence type="ECO:0000256" key="1">
    <source>
        <dbReference type="ARBA" id="ARBA00004141"/>
    </source>
</evidence>
<comment type="subcellular location">
    <subcellularLocation>
        <location evidence="1">Membrane</location>
        <topology evidence="1">Multi-pass membrane protein</topology>
    </subcellularLocation>
</comment>
<keyword evidence="6" id="KW-0406">Ion transport</keyword>
<evidence type="ECO:0000256" key="2">
    <source>
        <dbReference type="ARBA" id="ARBA00007079"/>
    </source>
</evidence>
<feature type="transmembrane region" description="Helical" evidence="9">
    <location>
        <begin position="71"/>
        <end position="91"/>
    </location>
</feature>
<feature type="transmembrane region" description="Helical" evidence="9">
    <location>
        <begin position="187"/>
        <end position="209"/>
    </location>
</feature>
<proteinExistence type="inferred from homology"/>
<evidence type="ECO:0000256" key="3">
    <source>
        <dbReference type="ARBA" id="ARBA00022448"/>
    </source>
</evidence>
<dbReference type="GO" id="GO:0016020">
    <property type="term" value="C:membrane"/>
    <property type="evidence" value="ECO:0007669"/>
    <property type="project" value="UniProtKB-SubCell"/>
</dbReference>
<dbReference type="AlphaFoldDB" id="A0ABD1RYX3"/>
<evidence type="ECO:0000256" key="4">
    <source>
        <dbReference type="ARBA" id="ARBA00022692"/>
    </source>
</evidence>